<evidence type="ECO:0000313" key="6">
    <source>
        <dbReference type="EMBL" id="MDM8563281.1"/>
    </source>
</evidence>
<dbReference type="Gene3D" id="1.10.287.130">
    <property type="match status" value="1"/>
</dbReference>
<dbReference type="CDD" id="cd19920">
    <property type="entry name" value="REC_PA4781-like"/>
    <property type="match status" value="1"/>
</dbReference>
<dbReference type="SUPFAM" id="SSF47384">
    <property type="entry name" value="Homodimeric domain of signal transducing histidine kinase"/>
    <property type="match status" value="1"/>
</dbReference>
<sequence>MDITTSKQNTLLIVDDEPINLNLLMGYLEDRYNVRVAQNGEEALTEVNKAKPDLILMDVRMPKLDGFETCRRLKANGETNDIPVIFMTALVDTGDKVKGFEAGAVDYITKPIQYKEMLARINAHLSLRNLQIVLEQQNTAIEQKNLELQRQNMELDALAQIVVSDLKKPLVRQAGFTNLLMKDLSDLQNKDPLNFLQEIEQSRQKMVDVVDNMVLLANVRTQDVVMDAPDTGAIIAQIRHRLIHKIDKFQGKIVVPTTWPVVWGYSPWLEEVWTTYISNALEYGGTPPRVELGASLDKNDYIRFWVRDNGPGFTAKQKNHLFVPLSQFGQVDTLEKSYCLKLSIVQLVIEKCGGKVGVETQVGRGST</sequence>
<dbReference type="PROSITE" id="PS50109">
    <property type="entry name" value="HIS_KIN"/>
    <property type="match status" value="1"/>
</dbReference>
<reference evidence="6" key="1">
    <citation type="submission" date="2023-06" db="EMBL/GenBank/DDBJ databases">
        <title>Uncultivated large filamentous bacteria from sulfidic sediments reveal new species and different genomic features in energy metabolism and defense.</title>
        <authorList>
            <person name="Fonseca A."/>
        </authorList>
    </citation>
    <scope>NUCLEOTIDE SEQUENCE</scope>
    <source>
        <strain evidence="6">HSG4</strain>
    </source>
</reference>
<dbReference type="PANTHER" id="PTHR43547">
    <property type="entry name" value="TWO-COMPONENT HISTIDINE KINASE"/>
    <property type="match status" value="1"/>
</dbReference>
<dbReference type="InterPro" id="IPR011006">
    <property type="entry name" value="CheY-like_superfamily"/>
</dbReference>
<comment type="caution">
    <text evidence="6">The sequence shown here is derived from an EMBL/GenBank/DDBJ whole genome shotgun (WGS) entry which is preliminary data.</text>
</comment>
<dbReference type="InterPro" id="IPR036097">
    <property type="entry name" value="HisK_dim/P_sf"/>
</dbReference>
<proteinExistence type="predicted"/>
<feature type="non-terminal residue" evidence="6">
    <location>
        <position position="367"/>
    </location>
</feature>
<dbReference type="PANTHER" id="PTHR43547:SF2">
    <property type="entry name" value="HYBRID SIGNAL TRANSDUCTION HISTIDINE KINASE C"/>
    <property type="match status" value="1"/>
</dbReference>
<feature type="domain" description="Histidine kinase" evidence="4">
    <location>
        <begin position="161"/>
        <end position="367"/>
    </location>
</feature>
<dbReference type="InterPro" id="IPR001789">
    <property type="entry name" value="Sig_transdc_resp-reg_receiver"/>
</dbReference>
<dbReference type="Gene3D" id="3.30.565.10">
    <property type="entry name" value="Histidine kinase-like ATPase, C-terminal domain"/>
    <property type="match status" value="1"/>
</dbReference>
<feature type="domain" description="Response regulatory" evidence="5">
    <location>
        <begin position="10"/>
        <end position="125"/>
    </location>
</feature>
<evidence type="ECO:0000259" key="5">
    <source>
        <dbReference type="PROSITE" id="PS50110"/>
    </source>
</evidence>
<dbReference type="InterPro" id="IPR003594">
    <property type="entry name" value="HATPase_dom"/>
</dbReference>
<evidence type="ECO:0000256" key="3">
    <source>
        <dbReference type="SAM" id="Coils"/>
    </source>
</evidence>
<gene>
    <name evidence="6" type="ORF">QUF54_08000</name>
</gene>
<dbReference type="InterPro" id="IPR005467">
    <property type="entry name" value="His_kinase_dom"/>
</dbReference>
<evidence type="ECO:0000259" key="4">
    <source>
        <dbReference type="PROSITE" id="PS50109"/>
    </source>
</evidence>
<feature type="coiled-coil region" evidence="3">
    <location>
        <begin position="127"/>
        <end position="161"/>
    </location>
</feature>
<dbReference type="SUPFAM" id="SSF55874">
    <property type="entry name" value="ATPase domain of HSP90 chaperone/DNA topoisomerase II/histidine kinase"/>
    <property type="match status" value="1"/>
</dbReference>
<dbReference type="SMART" id="SM00448">
    <property type="entry name" value="REC"/>
    <property type="match status" value="1"/>
</dbReference>
<feature type="modified residue" description="4-aspartylphosphate" evidence="2">
    <location>
        <position position="58"/>
    </location>
</feature>
<dbReference type="Proteomes" id="UP001171945">
    <property type="component" value="Unassembled WGS sequence"/>
</dbReference>
<dbReference type="EMBL" id="JAUCGM010000550">
    <property type="protein sequence ID" value="MDM8563281.1"/>
    <property type="molecule type" value="Genomic_DNA"/>
</dbReference>
<name>A0ABT7VUQ7_9GAMM</name>
<protein>
    <submittedName>
        <fullName evidence="6">Response regulator</fullName>
    </submittedName>
</protein>
<evidence type="ECO:0000256" key="2">
    <source>
        <dbReference type="PROSITE-ProRule" id="PRU00169"/>
    </source>
</evidence>
<keyword evidence="3" id="KW-0175">Coiled coil</keyword>
<dbReference type="SUPFAM" id="SSF52172">
    <property type="entry name" value="CheY-like"/>
    <property type="match status" value="1"/>
</dbReference>
<evidence type="ECO:0000313" key="7">
    <source>
        <dbReference type="Proteomes" id="UP001171945"/>
    </source>
</evidence>
<dbReference type="Gene3D" id="3.40.50.2300">
    <property type="match status" value="1"/>
</dbReference>
<dbReference type="Pfam" id="PF00072">
    <property type="entry name" value="Response_reg"/>
    <property type="match status" value="1"/>
</dbReference>
<dbReference type="Pfam" id="PF02518">
    <property type="entry name" value="HATPase_c"/>
    <property type="match status" value="1"/>
</dbReference>
<dbReference type="PROSITE" id="PS50110">
    <property type="entry name" value="RESPONSE_REGULATORY"/>
    <property type="match status" value="1"/>
</dbReference>
<accession>A0ABT7VUQ7</accession>
<evidence type="ECO:0000256" key="1">
    <source>
        <dbReference type="ARBA" id="ARBA00022553"/>
    </source>
</evidence>
<keyword evidence="7" id="KW-1185">Reference proteome</keyword>
<keyword evidence="1 2" id="KW-0597">Phosphoprotein</keyword>
<organism evidence="6 7">
    <name type="scientific">Candidatus Marithioploca araucensis</name>
    <dbReference type="NCBI Taxonomy" id="70273"/>
    <lineage>
        <taxon>Bacteria</taxon>
        <taxon>Pseudomonadati</taxon>
        <taxon>Pseudomonadota</taxon>
        <taxon>Gammaproteobacteria</taxon>
        <taxon>Thiotrichales</taxon>
        <taxon>Thiotrichaceae</taxon>
        <taxon>Candidatus Marithioploca</taxon>
    </lineage>
</organism>
<dbReference type="InterPro" id="IPR036890">
    <property type="entry name" value="HATPase_C_sf"/>
</dbReference>